<dbReference type="PANTHER" id="PTHR37835:SF1">
    <property type="entry name" value="ALPHA-CLOSTRIPAIN"/>
    <property type="match status" value="1"/>
</dbReference>
<reference evidence="1 2" key="1">
    <citation type="submission" date="2018-08" db="EMBL/GenBank/DDBJ databases">
        <title>A genome reference for cultivated species of the human gut microbiota.</title>
        <authorList>
            <person name="Zou Y."/>
            <person name="Xue W."/>
            <person name="Luo G."/>
        </authorList>
    </citation>
    <scope>NUCLEOTIDE SEQUENCE [LARGE SCALE GENOMIC DNA]</scope>
    <source>
        <strain evidence="1 2">AM40-30BH</strain>
    </source>
</reference>
<dbReference type="Proteomes" id="UP000284379">
    <property type="component" value="Unassembled WGS sequence"/>
</dbReference>
<protein>
    <submittedName>
        <fullName evidence="1">Clostripain</fullName>
    </submittedName>
</protein>
<comment type="caution">
    <text evidence="1">The sequence shown here is derived from an EMBL/GenBank/DDBJ whole genome shotgun (WGS) entry which is preliminary data.</text>
</comment>
<dbReference type="AlphaFoldDB" id="A0A413VII7"/>
<organism evidence="1 2">
    <name type="scientific">Bacteroides nordii</name>
    <dbReference type="NCBI Taxonomy" id="291645"/>
    <lineage>
        <taxon>Bacteria</taxon>
        <taxon>Pseudomonadati</taxon>
        <taxon>Bacteroidota</taxon>
        <taxon>Bacteroidia</taxon>
        <taxon>Bacteroidales</taxon>
        <taxon>Bacteroidaceae</taxon>
        <taxon>Bacteroides</taxon>
    </lineage>
</organism>
<dbReference type="PANTHER" id="PTHR37835">
    <property type="entry name" value="ALPHA-CLOSTRIPAIN"/>
    <property type="match status" value="1"/>
</dbReference>
<dbReference type="EMBL" id="QSGO01000016">
    <property type="protein sequence ID" value="RHB33372.1"/>
    <property type="molecule type" value="Genomic_DNA"/>
</dbReference>
<dbReference type="Pfam" id="PF03415">
    <property type="entry name" value="Peptidase_C11"/>
    <property type="match status" value="1"/>
</dbReference>
<dbReference type="Gene3D" id="3.40.50.11970">
    <property type="match status" value="1"/>
</dbReference>
<sequence>MNNRQKNIRSTLIKIISIILIILPLFSSCLKEVVDSRQRLPERTILFYMAGDNSLSEETQEKVDALAAAWNIAGENRLLVYQDRGGENAPRLLEIKAGSNGKGMIKLLEEYKDENSATTKVFAHVLNDMVRYCPSSDYGLVLFSHSSGWLPTGAFAQPRSVATDGDTEFSLMDFARTIPNGQFRFIVFESCLMAGVEVAYELKDKTSQILASSAEILSPGFTPLYGKMFEYLYKLTPDLTGFANEYYNYCNGFSDDSRSATVSVINTAGLALLKSLLARSESNVEHWEWVERDGIQHFDRREKDYLFYDLEGYIRTIGTQEEINELAGILERSVLYKAATEKFMSGTPYGFLIKQHCGLTIYIPVAKFRELNTQRKRLLLFSDNQ</sequence>
<name>A0A413VII7_9BACE</name>
<evidence type="ECO:0000313" key="1">
    <source>
        <dbReference type="EMBL" id="RHB33372.1"/>
    </source>
</evidence>
<gene>
    <name evidence="1" type="ORF">DW888_16075</name>
</gene>
<accession>A0A413VII7</accession>
<dbReference type="RefSeq" id="WP_122201987.1">
    <property type="nucleotide sequence ID" value="NZ_CABJFV010000016.1"/>
</dbReference>
<dbReference type="InterPro" id="IPR005077">
    <property type="entry name" value="Peptidase_C11"/>
</dbReference>
<evidence type="ECO:0000313" key="2">
    <source>
        <dbReference type="Proteomes" id="UP000284379"/>
    </source>
</evidence>
<dbReference type="PROSITE" id="PS51257">
    <property type="entry name" value="PROKAR_LIPOPROTEIN"/>
    <property type="match status" value="1"/>
</dbReference>
<proteinExistence type="predicted"/>